<dbReference type="AlphaFoldDB" id="A0A069QLZ7"/>
<evidence type="ECO:0000256" key="1">
    <source>
        <dbReference type="ARBA" id="ARBA00007494"/>
    </source>
</evidence>
<comment type="similarity">
    <text evidence="1 7">Belongs to the class I-like SAM-binding methyltransferase superfamily. RsmB/NOP family.</text>
</comment>
<organism evidence="9 10">
    <name type="scientific">Hoylesella loescheii DSM 19665 = JCM 12249 = ATCC 15930</name>
    <dbReference type="NCBI Taxonomy" id="1122985"/>
    <lineage>
        <taxon>Bacteria</taxon>
        <taxon>Pseudomonadati</taxon>
        <taxon>Bacteroidota</taxon>
        <taxon>Bacteroidia</taxon>
        <taxon>Bacteroidales</taxon>
        <taxon>Prevotellaceae</taxon>
        <taxon>Hoylesella</taxon>
    </lineage>
</organism>
<feature type="active site" description="Nucleophile" evidence="7">
    <location>
        <position position="231"/>
    </location>
</feature>
<dbReference type="PANTHER" id="PTHR22807:SF30">
    <property type="entry name" value="28S RRNA (CYTOSINE(4447)-C(5))-METHYLTRANSFERASE-RELATED"/>
    <property type="match status" value="1"/>
</dbReference>
<evidence type="ECO:0000256" key="5">
    <source>
        <dbReference type="ARBA" id="ARBA00022691"/>
    </source>
</evidence>
<gene>
    <name evidence="9" type="ORF">HMPREF1991_00177</name>
</gene>
<dbReference type="PATRIC" id="fig|1122985.7.peg.186"/>
<dbReference type="Pfam" id="PF13636">
    <property type="entry name" value="Methyltranf_PUA"/>
    <property type="match status" value="1"/>
</dbReference>
<dbReference type="InterPro" id="IPR027391">
    <property type="entry name" value="Nol1_Nop2_Fmu_2"/>
</dbReference>
<dbReference type="Gene3D" id="3.40.50.150">
    <property type="entry name" value="Vaccinia Virus protein VP39"/>
    <property type="match status" value="1"/>
</dbReference>
<reference evidence="9 10" key="1">
    <citation type="submission" date="2013-08" db="EMBL/GenBank/DDBJ databases">
        <authorList>
            <person name="Weinstock G."/>
            <person name="Sodergren E."/>
            <person name="Wylie T."/>
            <person name="Fulton L."/>
            <person name="Fulton R."/>
            <person name="Fronick C."/>
            <person name="O'Laughlin M."/>
            <person name="Godfrey J."/>
            <person name="Miner T."/>
            <person name="Herter B."/>
            <person name="Appelbaum E."/>
            <person name="Cordes M."/>
            <person name="Lek S."/>
            <person name="Wollam A."/>
            <person name="Pepin K.H."/>
            <person name="Palsikar V.B."/>
            <person name="Mitreva M."/>
            <person name="Wilson R.K."/>
        </authorList>
    </citation>
    <scope>NUCLEOTIDE SEQUENCE [LARGE SCALE GENOMIC DNA]</scope>
    <source>
        <strain evidence="9 10">ATCC 15930</strain>
    </source>
</reference>
<evidence type="ECO:0000256" key="3">
    <source>
        <dbReference type="ARBA" id="ARBA00022603"/>
    </source>
</evidence>
<dbReference type="Gene3D" id="2.30.130.60">
    <property type="match status" value="1"/>
</dbReference>
<comment type="caution">
    <text evidence="7">Lacks conserved residue(s) required for the propagation of feature annotation.</text>
</comment>
<dbReference type="Pfam" id="PF17125">
    <property type="entry name" value="Methyltr_RsmF_N"/>
    <property type="match status" value="1"/>
</dbReference>
<keyword evidence="4 7" id="KW-0808">Transferase</keyword>
<dbReference type="PANTHER" id="PTHR22807">
    <property type="entry name" value="NOP2 YEAST -RELATED NOL1/NOP2/FMU SUN DOMAIN-CONTAINING"/>
    <property type="match status" value="1"/>
</dbReference>
<protein>
    <submittedName>
        <fullName evidence="9">NOL1/NOP2/sun family protein</fullName>
    </submittedName>
</protein>
<dbReference type="PROSITE" id="PS01153">
    <property type="entry name" value="NOL1_NOP2_SUN"/>
    <property type="match status" value="1"/>
</dbReference>
<evidence type="ECO:0000256" key="4">
    <source>
        <dbReference type="ARBA" id="ARBA00022679"/>
    </source>
</evidence>
<dbReference type="eggNOG" id="COG0144">
    <property type="taxonomic scope" value="Bacteria"/>
</dbReference>
<feature type="domain" description="SAM-dependent MTase RsmB/NOP-type" evidence="8">
    <location>
        <begin position="9"/>
        <end position="295"/>
    </location>
</feature>
<dbReference type="GO" id="GO:0008173">
    <property type="term" value="F:RNA methyltransferase activity"/>
    <property type="evidence" value="ECO:0007669"/>
    <property type="project" value="InterPro"/>
</dbReference>
<sequence>MALPQEFTTYTRALMGDELYEKLHVALEQNPPVSIRLNPFKTINGETEVYNVDEGVAWSDNGYYLSGRPNFTFDPLFHTGAYYVQEASSMFVAWIVKQLIHSPITMLDLCAAPGGKSTALRSVLPRGSLLFCNEPITQRASILAENVQKFGHPDMVVTSNFAADYRKSGLQFDAILADVPCSGEGMFRKDAGAIAEWSETNVEHCWRLQREIIADIWPCLKPGGLLIYSTCTFNDKENERNVEWIAQELGAISDLPPIPSAWKITGSIGSELPACRFIPGISKGEGLFLCVLRKRYEHDIVHDERKKRSQKYMTQKNKLPEMPQWLNDNFAFETCQINGNIHAIPSEWTSLFDKASTALRIVHAGVALATPKGKDLVPHPALAHSIALNTDAFCKCELDYDSAIAFLRREAITLTPETPRGYVLVTYQGMPLGFVKNIGNRANNLYPQEWRIKSTHIPQPQQIIKLR</sequence>
<evidence type="ECO:0000259" key="8">
    <source>
        <dbReference type="PROSITE" id="PS51686"/>
    </source>
</evidence>
<evidence type="ECO:0000313" key="9">
    <source>
        <dbReference type="EMBL" id="KDR53810.1"/>
    </source>
</evidence>
<proteinExistence type="inferred from homology"/>
<dbReference type="SUPFAM" id="SSF53335">
    <property type="entry name" value="S-adenosyl-L-methionine-dependent methyltransferases"/>
    <property type="match status" value="1"/>
</dbReference>
<keyword evidence="5 7" id="KW-0949">S-adenosyl-L-methionine</keyword>
<evidence type="ECO:0000256" key="6">
    <source>
        <dbReference type="ARBA" id="ARBA00022884"/>
    </source>
</evidence>
<dbReference type="InterPro" id="IPR001678">
    <property type="entry name" value="MeTrfase_RsmB-F_NOP2_dom"/>
</dbReference>
<dbReference type="PROSITE" id="PS51686">
    <property type="entry name" value="SAM_MT_RSMB_NOP"/>
    <property type="match status" value="1"/>
</dbReference>
<dbReference type="Pfam" id="PF01189">
    <property type="entry name" value="Methyltr_RsmB-F"/>
    <property type="match status" value="1"/>
</dbReference>
<comment type="caution">
    <text evidence="9">The sequence shown here is derived from an EMBL/GenBank/DDBJ whole genome shotgun (WGS) entry which is preliminary data.</text>
</comment>
<name>A0A069QLZ7_HOYLO</name>
<evidence type="ECO:0000256" key="7">
    <source>
        <dbReference type="PROSITE-ProRule" id="PRU01023"/>
    </source>
</evidence>
<dbReference type="GO" id="GO:0003723">
    <property type="term" value="F:RNA binding"/>
    <property type="evidence" value="ECO:0007669"/>
    <property type="project" value="UniProtKB-UniRule"/>
</dbReference>
<dbReference type="InterPro" id="IPR018314">
    <property type="entry name" value="RsmB/NOL1/NOP2-like_CS"/>
</dbReference>
<keyword evidence="10" id="KW-1185">Reference proteome</keyword>
<dbReference type="InterPro" id="IPR029063">
    <property type="entry name" value="SAM-dependent_MTases_sf"/>
</dbReference>
<keyword evidence="3 7" id="KW-0489">Methyltransferase</keyword>
<dbReference type="InterPro" id="IPR031341">
    <property type="entry name" value="Methyltr_RsmF_N"/>
</dbReference>
<feature type="binding site" evidence="7">
    <location>
        <begin position="110"/>
        <end position="116"/>
    </location>
    <ligand>
        <name>S-adenosyl-L-methionine</name>
        <dbReference type="ChEBI" id="CHEBI:59789"/>
    </ligand>
</feature>
<keyword evidence="6 7" id="KW-0694">RNA-binding</keyword>
<dbReference type="HOGENOM" id="CLU_005316_6_0_10"/>
<evidence type="ECO:0000256" key="2">
    <source>
        <dbReference type="ARBA" id="ARBA00022490"/>
    </source>
</evidence>
<dbReference type="InterPro" id="IPR049560">
    <property type="entry name" value="MeTrfase_RsmB-F_NOP2_cat"/>
</dbReference>
<dbReference type="RefSeq" id="WP_018966471.1">
    <property type="nucleotide sequence ID" value="NZ_KB899210.1"/>
</dbReference>
<dbReference type="eggNOG" id="COG3270">
    <property type="taxonomic scope" value="Bacteria"/>
</dbReference>
<dbReference type="EMBL" id="JNGW01000012">
    <property type="protein sequence ID" value="KDR53810.1"/>
    <property type="molecule type" value="Genomic_DNA"/>
</dbReference>
<dbReference type="InterPro" id="IPR023267">
    <property type="entry name" value="RCMT"/>
</dbReference>
<feature type="binding site" evidence="7">
    <location>
        <position position="134"/>
    </location>
    <ligand>
        <name>S-adenosyl-L-methionine</name>
        <dbReference type="ChEBI" id="CHEBI:59789"/>
    </ligand>
</feature>
<evidence type="ECO:0000313" key="10">
    <source>
        <dbReference type="Proteomes" id="UP000027442"/>
    </source>
</evidence>
<feature type="binding site" evidence="7">
    <location>
        <position position="178"/>
    </location>
    <ligand>
        <name>S-adenosyl-L-methionine</name>
        <dbReference type="ChEBI" id="CHEBI:59789"/>
    </ligand>
</feature>
<dbReference type="Proteomes" id="UP000027442">
    <property type="component" value="Unassembled WGS sequence"/>
</dbReference>
<dbReference type="PRINTS" id="PR02008">
    <property type="entry name" value="RCMTFAMILY"/>
</dbReference>
<dbReference type="GO" id="GO:0001510">
    <property type="term" value="P:RNA methylation"/>
    <property type="evidence" value="ECO:0007669"/>
    <property type="project" value="InterPro"/>
</dbReference>
<keyword evidence="2" id="KW-0963">Cytoplasm</keyword>
<accession>A0A069QLZ7</accession>
<dbReference type="Gene3D" id="3.30.70.1170">
    <property type="entry name" value="Sun protein, domain 3"/>
    <property type="match status" value="1"/>
</dbReference>